<reference evidence="2 3" key="1">
    <citation type="submission" date="2019-09" db="EMBL/GenBank/DDBJ databases">
        <title>Polymorphobacter sp. isolated from a lake in China.</title>
        <authorList>
            <person name="Liu Z."/>
        </authorList>
    </citation>
    <scope>NUCLEOTIDE SEQUENCE [LARGE SCALE GENOMIC DNA]</scope>
    <source>
        <strain evidence="2 3">D40P</strain>
    </source>
</reference>
<dbReference type="InterPro" id="IPR015947">
    <property type="entry name" value="PUA-like_sf"/>
</dbReference>
<gene>
    <name evidence="2" type="ORF">F3168_08465</name>
</gene>
<dbReference type="Gene3D" id="2.30.130.30">
    <property type="entry name" value="Hypothetical protein"/>
    <property type="match status" value="1"/>
</dbReference>
<evidence type="ECO:0000313" key="3">
    <source>
        <dbReference type="Proteomes" id="UP000481327"/>
    </source>
</evidence>
<dbReference type="AlphaFoldDB" id="A0A7C9GQ27"/>
<evidence type="ECO:0000313" key="2">
    <source>
        <dbReference type="EMBL" id="MQT17296.1"/>
    </source>
</evidence>
<comment type="caution">
    <text evidence="2">The sequence shown here is derived from an EMBL/GenBank/DDBJ whole genome shotgun (WGS) entry which is preliminary data.</text>
</comment>
<name>A0A7C9GQ27_9SPHN</name>
<sequence length="259" mass="27910">MALKGLIIRQPWIEMILAGTKTWEMRSERTALRGPIALIEKGTGLVVGTAILSDSLPPLSPEDMGACRTNHGIPAEMSGEVGFKWFTPWVLTEARRLAQPVPYVHRSGAVIWVELDADVEMAVGSQSQMDPGPAPPIAKGPPAAVAGPLPTPGVSTGIVGVHIPLTGGNIRNGHFYLRVARSLLPVNAIGGSNKSAAGWPVTVNFASGETVETDVDGEKMIFRERAAVRRFFERVKPREGDRLLLERTAERHFRVSLAA</sequence>
<dbReference type="SUPFAM" id="SSF88697">
    <property type="entry name" value="PUA domain-like"/>
    <property type="match status" value="1"/>
</dbReference>
<dbReference type="EMBL" id="WIOL01000003">
    <property type="protein sequence ID" value="MQT17296.1"/>
    <property type="molecule type" value="Genomic_DNA"/>
</dbReference>
<keyword evidence="3" id="KW-1185">Reference proteome</keyword>
<proteinExistence type="predicted"/>
<dbReference type="Proteomes" id="UP000481327">
    <property type="component" value="Unassembled WGS sequence"/>
</dbReference>
<evidence type="ECO:0000256" key="1">
    <source>
        <dbReference type="SAM" id="MobiDB-lite"/>
    </source>
</evidence>
<evidence type="ECO:0008006" key="4">
    <source>
        <dbReference type="Google" id="ProtNLM"/>
    </source>
</evidence>
<feature type="region of interest" description="Disordered" evidence="1">
    <location>
        <begin position="125"/>
        <end position="149"/>
    </location>
</feature>
<accession>A0A7C9GQ27</accession>
<dbReference type="RefSeq" id="WP_152577776.1">
    <property type="nucleotide sequence ID" value="NZ_WEFI01000003.1"/>
</dbReference>
<organism evidence="2 3">
    <name type="scientific">Sandarakinorhabdus fusca</name>
    <dbReference type="NCBI Taxonomy" id="1439888"/>
    <lineage>
        <taxon>Bacteria</taxon>
        <taxon>Pseudomonadati</taxon>
        <taxon>Pseudomonadota</taxon>
        <taxon>Alphaproteobacteria</taxon>
        <taxon>Sphingomonadales</taxon>
        <taxon>Sphingosinicellaceae</taxon>
        <taxon>Sandarakinorhabdus</taxon>
    </lineage>
</organism>
<protein>
    <recommendedName>
        <fullName evidence="4">ASCH domain-containing protein</fullName>
    </recommendedName>
</protein>
<dbReference type="OrthoDB" id="9803913at2"/>